<keyword evidence="4" id="KW-1185">Reference proteome</keyword>
<dbReference type="InterPro" id="IPR046848">
    <property type="entry name" value="E_motif"/>
</dbReference>
<dbReference type="Pfam" id="PF01535">
    <property type="entry name" value="PPR"/>
    <property type="match status" value="2"/>
</dbReference>
<dbReference type="EMBL" id="WHWC01000004">
    <property type="protein sequence ID" value="KAG8384474.1"/>
    <property type="molecule type" value="Genomic_DNA"/>
</dbReference>
<dbReference type="PROSITE" id="PS51375">
    <property type="entry name" value="PPR"/>
    <property type="match status" value="1"/>
</dbReference>
<dbReference type="InterPro" id="IPR046960">
    <property type="entry name" value="PPR_At4g14850-like_plant"/>
</dbReference>
<gene>
    <name evidence="3" type="ORF">BUALT_Bualt04G0121500</name>
</gene>
<proteinExistence type="predicted"/>
<accession>A0AAV6XPM7</accession>
<dbReference type="NCBIfam" id="TIGR00756">
    <property type="entry name" value="PPR"/>
    <property type="match status" value="1"/>
</dbReference>
<comment type="caution">
    <text evidence="3">The sequence shown here is derived from an EMBL/GenBank/DDBJ whole genome shotgun (WGS) entry which is preliminary data.</text>
</comment>
<reference evidence="3" key="1">
    <citation type="submission" date="2019-10" db="EMBL/GenBank/DDBJ databases">
        <authorList>
            <person name="Zhang R."/>
            <person name="Pan Y."/>
            <person name="Wang J."/>
            <person name="Ma R."/>
            <person name="Yu S."/>
        </authorList>
    </citation>
    <scope>NUCLEOTIDE SEQUENCE</scope>
    <source>
        <strain evidence="3">LA-IB0</strain>
        <tissue evidence="3">Leaf</tissue>
    </source>
</reference>
<dbReference type="GO" id="GO:0003723">
    <property type="term" value="F:RNA binding"/>
    <property type="evidence" value="ECO:0007669"/>
    <property type="project" value="InterPro"/>
</dbReference>
<dbReference type="PANTHER" id="PTHR47926">
    <property type="entry name" value="PENTATRICOPEPTIDE REPEAT-CONTAINING PROTEIN"/>
    <property type="match status" value="1"/>
</dbReference>
<keyword evidence="1" id="KW-0677">Repeat</keyword>
<dbReference type="GO" id="GO:0009451">
    <property type="term" value="P:RNA modification"/>
    <property type="evidence" value="ECO:0007669"/>
    <property type="project" value="InterPro"/>
</dbReference>
<feature type="repeat" description="PPR" evidence="2">
    <location>
        <begin position="50"/>
        <end position="84"/>
    </location>
</feature>
<name>A0AAV6XPM7_9LAMI</name>
<dbReference type="PANTHER" id="PTHR47926:SF356">
    <property type="entry name" value="(WILD MALAYSIAN BANANA) HYPOTHETICAL PROTEIN"/>
    <property type="match status" value="1"/>
</dbReference>
<evidence type="ECO:0000313" key="3">
    <source>
        <dbReference type="EMBL" id="KAG8384474.1"/>
    </source>
</evidence>
<protein>
    <recommendedName>
        <fullName evidence="5">Pentatricopeptide repeat-containing protein</fullName>
    </recommendedName>
</protein>
<dbReference type="Pfam" id="PF20431">
    <property type="entry name" value="E_motif"/>
    <property type="match status" value="1"/>
</dbReference>
<dbReference type="Proteomes" id="UP000826271">
    <property type="component" value="Unassembled WGS sequence"/>
</dbReference>
<sequence>MFFLLLKKTMAITGNNDDEVCVHGSLVDMYAKNGELKAASNLFSCLPNSDLKGWNSMRTGYGNHGKAEEAFHIFYKMLKNGLRPDECFEFSCIRSGIHDAEQIFNVSAEDSGASVFIMKLYAASGRWDDVSETRRKMRKLMEEKEPGVSWVEVRNDVHVFCSGDQS</sequence>
<dbReference type="AlphaFoldDB" id="A0AAV6XPM7"/>
<dbReference type="InterPro" id="IPR002885">
    <property type="entry name" value="PPR_rpt"/>
</dbReference>
<evidence type="ECO:0008006" key="5">
    <source>
        <dbReference type="Google" id="ProtNLM"/>
    </source>
</evidence>
<evidence type="ECO:0000256" key="2">
    <source>
        <dbReference type="PROSITE-ProRule" id="PRU00708"/>
    </source>
</evidence>
<evidence type="ECO:0000313" key="4">
    <source>
        <dbReference type="Proteomes" id="UP000826271"/>
    </source>
</evidence>
<dbReference type="InterPro" id="IPR011990">
    <property type="entry name" value="TPR-like_helical_dom_sf"/>
</dbReference>
<organism evidence="3 4">
    <name type="scientific">Buddleja alternifolia</name>
    <dbReference type="NCBI Taxonomy" id="168488"/>
    <lineage>
        <taxon>Eukaryota</taxon>
        <taxon>Viridiplantae</taxon>
        <taxon>Streptophyta</taxon>
        <taxon>Embryophyta</taxon>
        <taxon>Tracheophyta</taxon>
        <taxon>Spermatophyta</taxon>
        <taxon>Magnoliopsida</taxon>
        <taxon>eudicotyledons</taxon>
        <taxon>Gunneridae</taxon>
        <taxon>Pentapetalae</taxon>
        <taxon>asterids</taxon>
        <taxon>lamiids</taxon>
        <taxon>Lamiales</taxon>
        <taxon>Scrophulariaceae</taxon>
        <taxon>Buddlejeae</taxon>
        <taxon>Buddleja</taxon>
    </lineage>
</organism>
<dbReference type="Gene3D" id="1.25.40.10">
    <property type="entry name" value="Tetratricopeptide repeat domain"/>
    <property type="match status" value="1"/>
</dbReference>
<evidence type="ECO:0000256" key="1">
    <source>
        <dbReference type="ARBA" id="ARBA00022737"/>
    </source>
</evidence>